<evidence type="ECO:0000256" key="1">
    <source>
        <dbReference type="SAM" id="MobiDB-lite"/>
    </source>
</evidence>
<evidence type="ECO:0000313" key="3">
    <source>
        <dbReference type="Proteomes" id="UP000030645"/>
    </source>
</evidence>
<protein>
    <submittedName>
        <fullName evidence="2">Uncharacterized protein</fullName>
    </submittedName>
</protein>
<dbReference type="InterPro" id="IPR044520">
    <property type="entry name" value="ARF_GAP_AGD5/15"/>
</dbReference>
<name>W9QS98_9ROSA</name>
<feature type="region of interest" description="Disordered" evidence="1">
    <location>
        <begin position="120"/>
        <end position="162"/>
    </location>
</feature>
<gene>
    <name evidence="2" type="ORF">L484_018881</name>
</gene>
<sequence length="193" mass="21291">MSITKQCNHSQKIKRSKKVMLRSEEIGKEGKSVFPLYNPQQFKLESMVTPVPKPQEVQKVEPVVRQPEATEQVADTAPVATPPKVDYATDLFNMLSMDGPNENGSETASADDNAWAGFQSAQEASTAEKTVPPKPVESSNKSNSGLEDLFKDTPIITPSVSEKPQKDVKNDIMSLFEKAVGCLMQGQYFCHAW</sequence>
<dbReference type="Proteomes" id="UP000030645">
    <property type="component" value="Unassembled WGS sequence"/>
</dbReference>
<dbReference type="PANTHER" id="PTHR46419">
    <property type="entry name" value="ADP-RIBOSYLATION FACTOR GTPASE-ACTIVATING PROTEIN AGD5"/>
    <property type="match status" value="1"/>
</dbReference>
<dbReference type="eggNOG" id="KOG0703">
    <property type="taxonomic scope" value="Eukaryota"/>
</dbReference>
<organism evidence="2 3">
    <name type="scientific">Morus notabilis</name>
    <dbReference type="NCBI Taxonomy" id="981085"/>
    <lineage>
        <taxon>Eukaryota</taxon>
        <taxon>Viridiplantae</taxon>
        <taxon>Streptophyta</taxon>
        <taxon>Embryophyta</taxon>
        <taxon>Tracheophyta</taxon>
        <taxon>Spermatophyta</taxon>
        <taxon>Magnoliopsida</taxon>
        <taxon>eudicotyledons</taxon>
        <taxon>Gunneridae</taxon>
        <taxon>Pentapetalae</taxon>
        <taxon>rosids</taxon>
        <taxon>fabids</taxon>
        <taxon>Rosales</taxon>
        <taxon>Moraceae</taxon>
        <taxon>Moreae</taxon>
        <taxon>Morus</taxon>
    </lineage>
</organism>
<dbReference type="AlphaFoldDB" id="W9QS98"/>
<evidence type="ECO:0000313" key="2">
    <source>
        <dbReference type="EMBL" id="EXB52997.1"/>
    </source>
</evidence>
<reference evidence="3" key="1">
    <citation type="submission" date="2013-01" db="EMBL/GenBank/DDBJ databases">
        <title>Draft Genome Sequence of a Mulberry Tree, Morus notabilis C.K. Schneid.</title>
        <authorList>
            <person name="He N."/>
            <person name="Zhao S."/>
        </authorList>
    </citation>
    <scope>NUCLEOTIDE SEQUENCE</scope>
</reference>
<dbReference type="GO" id="GO:0005096">
    <property type="term" value="F:GTPase activator activity"/>
    <property type="evidence" value="ECO:0007669"/>
    <property type="project" value="InterPro"/>
</dbReference>
<accession>W9QS98</accession>
<dbReference type="PANTHER" id="PTHR46419:SF2">
    <property type="entry name" value="ADP-RIBOSYLATION FACTOR GTPASE-ACTIVATING PROTEIN AGD5"/>
    <property type="match status" value="1"/>
</dbReference>
<dbReference type="STRING" id="981085.W9QS98"/>
<dbReference type="EMBL" id="KE344077">
    <property type="protein sequence ID" value="EXB52997.1"/>
    <property type="molecule type" value="Genomic_DNA"/>
</dbReference>
<proteinExistence type="predicted"/>
<keyword evidence="3" id="KW-1185">Reference proteome</keyword>